<comment type="caution">
    <text evidence="2">The sequence shown here is derived from an EMBL/GenBank/DDBJ whole genome shotgun (WGS) entry which is preliminary data.</text>
</comment>
<accession>A0A8S1HG21</accession>
<evidence type="ECO:0000256" key="1">
    <source>
        <dbReference type="SAM" id="SignalP"/>
    </source>
</evidence>
<feature type="chain" id="PRO_5035826306" description="TGF-beta family profile domain-containing protein" evidence="1">
    <location>
        <begin position="18"/>
        <end position="303"/>
    </location>
</feature>
<dbReference type="PANTHER" id="PTHR33995:SF4">
    <property type="entry name" value="PROTEIN CBG09882"/>
    <property type="match status" value="1"/>
</dbReference>
<evidence type="ECO:0000313" key="3">
    <source>
        <dbReference type="Proteomes" id="UP000835052"/>
    </source>
</evidence>
<dbReference type="OrthoDB" id="5867008at2759"/>
<keyword evidence="3" id="KW-1185">Reference proteome</keyword>
<dbReference type="Proteomes" id="UP000835052">
    <property type="component" value="Unassembled WGS sequence"/>
</dbReference>
<evidence type="ECO:0008006" key="4">
    <source>
        <dbReference type="Google" id="ProtNLM"/>
    </source>
</evidence>
<dbReference type="EMBL" id="CAJGYM010000027">
    <property type="protein sequence ID" value="CAD6192310.1"/>
    <property type="molecule type" value="Genomic_DNA"/>
</dbReference>
<feature type="signal peptide" evidence="1">
    <location>
        <begin position="1"/>
        <end position="17"/>
    </location>
</feature>
<reference evidence="2" key="1">
    <citation type="submission" date="2020-10" db="EMBL/GenBank/DDBJ databases">
        <authorList>
            <person name="Kikuchi T."/>
        </authorList>
    </citation>
    <scope>NUCLEOTIDE SEQUENCE</scope>
    <source>
        <strain evidence="2">NKZ352</strain>
    </source>
</reference>
<dbReference type="SUPFAM" id="SSF57501">
    <property type="entry name" value="Cystine-knot cytokines"/>
    <property type="match status" value="1"/>
</dbReference>
<proteinExistence type="predicted"/>
<gene>
    <name evidence="2" type="ORF">CAUJ_LOCUS8229</name>
</gene>
<dbReference type="InterPro" id="IPR029034">
    <property type="entry name" value="Cystine-knot_cytokine"/>
</dbReference>
<name>A0A8S1HG21_9PELO</name>
<dbReference type="PANTHER" id="PTHR33995">
    <property type="entry name" value="PROTEIN CBG18546"/>
    <property type="match status" value="1"/>
</dbReference>
<evidence type="ECO:0000313" key="2">
    <source>
        <dbReference type="EMBL" id="CAD6192310.1"/>
    </source>
</evidence>
<organism evidence="2 3">
    <name type="scientific">Caenorhabditis auriculariae</name>
    <dbReference type="NCBI Taxonomy" id="2777116"/>
    <lineage>
        <taxon>Eukaryota</taxon>
        <taxon>Metazoa</taxon>
        <taxon>Ecdysozoa</taxon>
        <taxon>Nematoda</taxon>
        <taxon>Chromadorea</taxon>
        <taxon>Rhabditida</taxon>
        <taxon>Rhabditina</taxon>
        <taxon>Rhabditomorpha</taxon>
        <taxon>Rhabditoidea</taxon>
        <taxon>Rhabditidae</taxon>
        <taxon>Peloderinae</taxon>
        <taxon>Caenorhabditis</taxon>
    </lineage>
</organism>
<protein>
    <recommendedName>
        <fullName evidence="4">TGF-beta family profile domain-containing protein</fullName>
    </recommendedName>
</protein>
<keyword evidence="1" id="KW-0732">Signal</keyword>
<sequence>MSGLWLVLFVADYSVSAGSPVKASTANPFLVPQREATTIHPQCICVPSPTSLCQPYDSRMQATSLEEAISAFPDLSLDSTEHRNLPEIYNFRNVASSPSHCSNKQCKDCMRDIRLHLSKVGLLPTPDQPNSPPAGTTCEKYRFARKDEGLYHKITHRNTGLIESKLLRKRMRRQTPDLSGSTVLGTRFTLSCSSKGITPDSDGTVSLCSSCWVWRKLPSNYFPQYINELVCDNADRSCLSGYATCSTSHRTLEVVRNDSGILTTLTLSAGSHCDCRVMPTSVIEKLVTGEGVSSILPPVDPAT</sequence>
<dbReference type="AlphaFoldDB" id="A0A8S1HG21"/>